<dbReference type="PROSITE" id="PS51257">
    <property type="entry name" value="PROKAR_LIPOPROTEIN"/>
    <property type="match status" value="1"/>
</dbReference>
<gene>
    <name evidence="3" type="ORF">GSY63_11980</name>
</gene>
<dbReference type="EMBL" id="WWEO01000042">
    <property type="protein sequence ID" value="NCD70078.1"/>
    <property type="molecule type" value="Genomic_DNA"/>
</dbReference>
<dbReference type="RefSeq" id="WP_166586043.1">
    <property type="nucleotide sequence ID" value="NZ_WWEO01000042.1"/>
</dbReference>
<name>A0A965ZH87_9SPHI</name>
<feature type="compositionally biased region" description="Basic residues" evidence="1">
    <location>
        <begin position="233"/>
        <end position="251"/>
    </location>
</feature>
<evidence type="ECO:0000313" key="4">
    <source>
        <dbReference type="Proteomes" id="UP000638732"/>
    </source>
</evidence>
<evidence type="ECO:0000256" key="2">
    <source>
        <dbReference type="SAM" id="SignalP"/>
    </source>
</evidence>
<sequence length="251" mass="27840">MNFKTVLLLIAACAGIASCSQDQKTAQTSVPVAPTKPKLEEPFKYHKMIEVAPGKYYDVLSWGRGAAGGGAYMILRSDSSEQQYDTTTGDLEGPIQDVLNADMDVDGNPEIIIQAKSIDTSRFTNVFVYEYNGNKSQKIDFPRMTVNQRKGYRGNDNIYIKDSKMMREFPIYEGSGTSAKPTGEKRLLEYSLHSNNFSVRTVSTDTTSASKAAVADKPTVKEEPKKEGSSTSSKKKTTHKTETKKKRRHRG</sequence>
<dbReference type="Proteomes" id="UP000638732">
    <property type="component" value="Unassembled WGS sequence"/>
</dbReference>
<feature type="signal peptide" evidence="2">
    <location>
        <begin position="1"/>
        <end position="19"/>
    </location>
</feature>
<protein>
    <submittedName>
        <fullName evidence="3">Uncharacterized protein</fullName>
    </submittedName>
</protein>
<feature type="compositionally biased region" description="Basic and acidic residues" evidence="1">
    <location>
        <begin position="218"/>
        <end position="228"/>
    </location>
</feature>
<reference evidence="3" key="1">
    <citation type="submission" date="2020-01" db="EMBL/GenBank/DDBJ databases">
        <authorList>
            <person name="Seo Y.L."/>
        </authorList>
    </citation>
    <scope>NUCLEOTIDE SEQUENCE</scope>
    <source>
        <strain evidence="3">R11</strain>
    </source>
</reference>
<accession>A0A965ZH87</accession>
<keyword evidence="2" id="KW-0732">Signal</keyword>
<reference evidence="3" key="2">
    <citation type="submission" date="2020-10" db="EMBL/GenBank/DDBJ databases">
        <title>Mucilaginibacter sp. nov., isolated from soil.</title>
        <authorList>
            <person name="Jeon C.O."/>
        </authorList>
    </citation>
    <scope>NUCLEOTIDE SEQUENCE</scope>
    <source>
        <strain evidence="3">R11</strain>
    </source>
</reference>
<feature type="chain" id="PRO_5037224643" evidence="2">
    <location>
        <begin position="20"/>
        <end position="251"/>
    </location>
</feature>
<organism evidence="3 4">
    <name type="scientific">Mucilaginibacter agri</name>
    <dbReference type="NCBI Taxonomy" id="2695265"/>
    <lineage>
        <taxon>Bacteria</taxon>
        <taxon>Pseudomonadati</taxon>
        <taxon>Bacteroidota</taxon>
        <taxon>Sphingobacteriia</taxon>
        <taxon>Sphingobacteriales</taxon>
        <taxon>Sphingobacteriaceae</taxon>
        <taxon>Mucilaginibacter</taxon>
    </lineage>
</organism>
<feature type="region of interest" description="Disordered" evidence="1">
    <location>
        <begin position="202"/>
        <end position="251"/>
    </location>
</feature>
<keyword evidence="4" id="KW-1185">Reference proteome</keyword>
<comment type="caution">
    <text evidence="3">The sequence shown here is derived from an EMBL/GenBank/DDBJ whole genome shotgun (WGS) entry which is preliminary data.</text>
</comment>
<dbReference type="AlphaFoldDB" id="A0A965ZH87"/>
<evidence type="ECO:0000256" key="1">
    <source>
        <dbReference type="SAM" id="MobiDB-lite"/>
    </source>
</evidence>
<evidence type="ECO:0000313" key="3">
    <source>
        <dbReference type="EMBL" id="NCD70078.1"/>
    </source>
</evidence>
<proteinExistence type="predicted"/>